<protein>
    <recommendedName>
        <fullName evidence="3">RNA polymerase alpha subunit C-terminal domain-containing protein</fullName>
    </recommendedName>
</protein>
<name>A0ABP7ZG71_9ACTN</name>
<organism evidence="1 2">
    <name type="scientific">Actinomadura keratinilytica</name>
    <dbReference type="NCBI Taxonomy" id="547461"/>
    <lineage>
        <taxon>Bacteria</taxon>
        <taxon>Bacillati</taxon>
        <taxon>Actinomycetota</taxon>
        <taxon>Actinomycetes</taxon>
        <taxon>Streptosporangiales</taxon>
        <taxon>Thermomonosporaceae</taxon>
        <taxon>Actinomadura</taxon>
    </lineage>
</organism>
<dbReference type="Proteomes" id="UP001500266">
    <property type="component" value="Unassembled WGS sequence"/>
</dbReference>
<evidence type="ECO:0008006" key="3">
    <source>
        <dbReference type="Google" id="ProtNLM"/>
    </source>
</evidence>
<proteinExistence type="predicted"/>
<dbReference type="RefSeq" id="WP_345024877.1">
    <property type="nucleotide sequence ID" value="NZ_BAABDO010000144.1"/>
</dbReference>
<evidence type="ECO:0000313" key="2">
    <source>
        <dbReference type="Proteomes" id="UP001500266"/>
    </source>
</evidence>
<reference evidence="2" key="1">
    <citation type="journal article" date="2019" name="Int. J. Syst. Evol. Microbiol.">
        <title>The Global Catalogue of Microorganisms (GCM) 10K type strain sequencing project: providing services to taxonomists for standard genome sequencing and annotation.</title>
        <authorList>
            <consortium name="The Broad Institute Genomics Platform"/>
            <consortium name="The Broad Institute Genome Sequencing Center for Infectious Disease"/>
            <person name="Wu L."/>
            <person name="Ma J."/>
        </authorList>
    </citation>
    <scope>NUCLEOTIDE SEQUENCE [LARGE SCALE GENOMIC DNA]</scope>
    <source>
        <strain evidence="2">JCM 17316</strain>
    </source>
</reference>
<keyword evidence="2" id="KW-1185">Reference proteome</keyword>
<dbReference type="EMBL" id="BAABDO010000144">
    <property type="protein sequence ID" value="GAA4156540.1"/>
    <property type="molecule type" value="Genomic_DNA"/>
</dbReference>
<sequence length="125" mass="13634">MTLACPVSCLGLRTVGDLVRLLEEAGRLARLSEVEHPAGLVTHRHPRGVVSLDCPLECLALPVRTANRLHYYRESCRTVGDLLRLLQSGDLLNVQGIGAGTVAEIRRVFVLAGINPDDWQPTDKA</sequence>
<dbReference type="Gene3D" id="1.10.150.20">
    <property type="entry name" value="5' to 3' exonuclease, C-terminal subdomain"/>
    <property type="match status" value="1"/>
</dbReference>
<dbReference type="SUPFAM" id="SSF47789">
    <property type="entry name" value="C-terminal domain of RNA polymerase alpha subunit"/>
    <property type="match status" value="1"/>
</dbReference>
<evidence type="ECO:0000313" key="1">
    <source>
        <dbReference type="EMBL" id="GAA4156540.1"/>
    </source>
</evidence>
<accession>A0ABP7ZG71</accession>
<comment type="caution">
    <text evidence="1">The sequence shown here is derived from an EMBL/GenBank/DDBJ whole genome shotgun (WGS) entry which is preliminary data.</text>
</comment>
<gene>
    <name evidence="1" type="ORF">GCM10022416_57770</name>
</gene>